<reference evidence="2 3" key="1">
    <citation type="journal article" date="2018" name="Front. Plant Sci.">
        <title>Red Clover (Trifolium pratense) and Zigzag Clover (T. medium) - A Picture of Genomic Similarities and Differences.</title>
        <authorList>
            <person name="Dluhosova J."/>
            <person name="Istvanek J."/>
            <person name="Nedelnik J."/>
            <person name="Repkova J."/>
        </authorList>
    </citation>
    <scope>NUCLEOTIDE SEQUENCE [LARGE SCALE GENOMIC DNA]</scope>
    <source>
        <strain evidence="3">cv. 10/8</strain>
        <tissue evidence="2">Leaf</tissue>
    </source>
</reference>
<feature type="non-terminal residue" evidence="2">
    <location>
        <position position="50"/>
    </location>
</feature>
<organism evidence="2 3">
    <name type="scientific">Trifolium medium</name>
    <dbReference type="NCBI Taxonomy" id="97028"/>
    <lineage>
        <taxon>Eukaryota</taxon>
        <taxon>Viridiplantae</taxon>
        <taxon>Streptophyta</taxon>
        <taxon>Embryophyta</taxon>
        <taxon>Tracheophyta</taxon>
        <taxon>Spermatophyta</taxon>
        <taxon>Magnoliopsida</taxon>
        <taxon>eudicotyledons</taxon>
        <taxon>Gunneridae</taxon>
        <taxon>Pentapetalae</taxon>
        <taxon>rosids</taxon>
        <taxon>fabids</taxon>
        <taxon>Fabales</taxon>
        <taxon>Fabaceae</taxon>
        <taxon>Papilionoideae</taxon>
        <taxon>50 kb inversion clade</taxon>
        <taxon>NPAAA clade</taxon>
        <taxon>Hologalegina</taxon>
        <taxon>IRL clade</taxon>
        <taxon>Trifolieae</taxon>
        <taxon>Trifolium</taxon>
    </lineage>
</organism>
<feature type="compositionally biased region" description="Basic and acidic residues" evidence="1">
    <location>
        <begin position="27"/>
        <end position="37"/>
    </location>
</feature>
<protein>
    <submittedName>
        <fullName evidence="2">Uncharacterized protein</fullName>
    </submittedName>
</protein>
<dbReference type="EMBL" id="LXQA010170140">
    <property type="protein sequence ID" value="MCI29080.1"/>
    <property type="molecule type" value="Genomic_DNA"/>
</dbReference>
<dbReference type="Proteomes" id="UP000265520">
    <property type="component" value="Unassembled WGS sequence"/>
</dbReference>
<sequence>MVKTKASLMTETINKRGVRRPVGARLVGEKDPTRRDATGVMPGWRGAGDY</sequence>
<evidence type="ECO:0000313" key="3">
    <source>
        <dbReference type="Proteomes" id="UP000265520"/>
    </source>
</evidence>
<feature type="region of interest" description="Disordered" evidence="1">
    <location>
        <begin position="1"/>
        <end position="50"/>
    </location>
</feature>
<evidence type="ECO:0000256" key="1">
    <source>
        <dbReference type="SAM" id="MobiDB-lite"/>
    </source>
</evidence>
<comment type="caution">
    <text evidence="2">The sequence shown here is derived from an EMBL/GenBank/DDBJ whole genome shotgun (WGS) entry which is preliminary data.</text>
</comment>
<evidence type="ECO:0000313" key="2">
    <source>
        <dbReference type="EMBL" id="MCI29080.1"/>
    </source>
</evidence>
<dbReference type="AlphaFoldDB" id="A0A392QZS6"/>
<accession>A0A392QZS6</accession>
<name>A0A392QZS6_9FABA</name>
<keyword evidence="3" id="KW-1185">Reference proteome</keyword>
<proteinExistence type="predicted"/>